<comment type="subcellular location">
    <subcellularLocation>
        <location evidence="6">Cytoplasm</location>
    </subcellularLocation>
</comment>
<feature type="active site" description="Proton acceptor" evidence="6">
    <location>
        <position position="69"/>
    </location>
</feature>
<evidence type="ECO:0000256" key="2">
    <source>
        <dbReference type="ARBA" id="ARBA00022777"/>
    </source>
</evidence>
<comment type="caution">
    <text evidence="6">Lacks conserved residue(s) required for the propagation of feature annotation.</text>
</comment>
<dbReference type="InterPro" id="IPR017437">
    <property type="entry name" value="ATP-NAD_kinase_PpnK-typ_C"/>
</dbReference>
<dbReference type="SUPFAM" id="SSF111331">
    <property type="entry name" value="NAD kinase/diacylglycerol kinase-like"/>
    <property type="match status" value="1"/>
</dbReference>
<keyword evidence="1 6" id="KW-0808">Transferase</keyword>
<dbReference type="GO" id="GO:0005524">
    <property type="term" value="F:ATP binding"/>
    <property type="evidence" value="ECO:0007669"/>
    <property type="project" value="UniProtKB-KW"/>
</dbReference>
<dbReference type="Pfam" id="PF20143">
    <property type="entry name" value="NAD_kinase_C"/>
    <property type="match status" value="1"/>
</dbReference>
<keyword evidence="3 6" id="KW-0521">NADP</keyword>
<evidence type="ECO:0000256" key="3">
    <source>
        <dbReference type="ARBA" id="ARBA00022857"/>
    </source>
</evidence>
<feature type="binding site" evidence="6">
    <location>
        <position position="74"/>
    </location>
    <ligand>
        <name>NAD(+)</name>
        <dbReference type="ChEBI" id="CHEBI:57540"/>
    </ligand>
</feature>
<proteinExistence type="inferred from homology"/>
<evidence type="ECO:0000256" key="6">
    <source>
        <dbReference type="HAMAP-Rule" id="MF_00361"/>
    </source>
</evidence>
<dbReference type="EMBL" id="JAUMVS010000033">
    <property type="protein sequence ID" value="MDO4841611.1"/>
    <property type="molecule type" value="Genomic_DNA"/>
</dbReference>
<feature type="binding site" evidence="6">
    <location>
        <position position="183"/>
    </location>
    <ligand>
        <name>NAD(+)</name>
        <dbReference type="ChEBI" id="CHEBI:57540"/>
    </ligand>
</feature>
<reference evidence="7" key="1">
    <citation type="submission" date="2023-07" db="EMBL/GenBank/DDBJ databases">
        <title>Between Cages and Wild: Unraveling the Impact of Captivity on Animal Microbiomes and Antimicrobial Resistance.</title>
        <authorList>
            <person name="Schmartz G.P."/>
            <person name="Rehner J."/>
            <person name="Schuff M.J."/>
            <person name="Becker S.L."/>
            <person name="Kravczyk M."/>
            <person name="Gurevich A."/>
            <person name="Francke R."/>
            <person name="Mueller R."/>
            <person name="Keller V."/>
            <person name="Keller A."/>
        </authorList>
    </citation>
    <scope>NUCLEOTIDE SEQUENCE</scope>
    <source>
        <strain evidence="7">S12M_St_49</strain>
    </source>
</reference>
<dbReference type="GO" id="GO:0005737">
    <property type="term" value="C:cytoplasm"/>
    <property type="evidence" value="ECO:0007669"/>
    <property type="project" value="UniProtKB-SubCell"/>
</dbReference>
<name>A0AA43RIS9_9ACTN</name>
<keyword evidence="2 6" id="KW-0418">Kinase</keyword>
<dbReference type="GO" id="GO:0019674">
    <property type="term" value="P:NAD+ metabolic process"/>
    <property type="evidence" value="ECO:0007669"/>
    <property type="project" value="InterPro"/>
</dbReference>
<evidence type="ECO:0000313" key="7">
    <source>
        <dbReference type="EMBL" id="MDO4841611.1"/>
    </source>
</evidence>
<keyword evidence="8" id="KW-1185">Reference proteome</keyword>
<keyword evidence="6" id="KW-0067">ATP-binding</keyword>
<feature type="binding site" evidence="6">
    <location>
        <position position="181"/>
    </location>
    <ligand>
        <name>NAD(+)</name>
        <dbReference type="ChEBI" id="CHEBI:57540"/>
    </ligand>
</feature>
<comment type="similarity">
    <text evidence="6">Belongs to the NAD kinase family.</text>
</comment>
<dbReference type="Gene3D" id="3.40.50.10330">
    <property type="entry name" value="Probable inorganic polyphosphate/atp-NAD kinase, domain 1"/>
    <property type="match status" value="1"/>
</dbReference>
<keyword evidence="4 6" id="KW-0520">NAD</keyword>
<dbReference type="Proteomes" id="UP001168575">
    <property type="component" value="Unassembled WGS sequence"/>
</dbReference>
<dbReference type="PANTHER" id="PTHR20275">
    <property type="entry name" value="NAD KINASE"/>
    <property type="match status" value="1"/>
</dbReference>
<evidence type="ECO:0000256" key="4">
    <source>
        <dbReference type="ARBA" id="ARBA00023027"/>
    </source>
</evidence>
<keyword evidence="6" id="KW-0547">Nucleotide-binding</keyword>
<comment type="catalytic activity">
    <reaction evidence="5 6">
        <text>NAD(+) + ATP = ADP + NADP(+) + H(+)</text>
        <dbReference type="Rhea" id="RHEA:18629"/>
        <dbReference type="ChEBI" id="CHEBI:15378"/>
        <dbReference type="ChEBI" id="CHEBI:30616"/>
        <dbReference type="ChEBI" id="CHEBI:57540"/>
        <dbReference type="ChEBI" id="CHEBI:58349"/>
        <dbReference type="ChEBI" id="CHEBI:456216"/>
        <dbReference type="EC" id="2.7.1.23"/>
    </reaction>
</comment>
<protein>
    <recommendedName>
        <fullName evidence="6">NAD kinase</fullName>
        <ecNumber evidence="6">2.7.1.23</ecNumber>
    </recommendedName>
    <alternativeName>
        <fullName evidence="6">ATP-dependent NAD kinase</fullName>
    </alternativeName>
</protein>
<evidence type="ECO:0000256" key="5">
    <source>
        <dbReference type="ARBA" id="ARBA00047925"/>
    </source>
</evidence>
<keyword evidence="6" id="KW-0963">Cytoplasm</keyword>
<comment type="caution">
    <text evidence="7">The sequence shown here is derived from an EMBL/GenBank/DDBJ whole genome shotgun (WGS) entry which is preliminary data.</text>
</comment>
<dbReference type="InterPro" id="IPR016064">
    <property type="entry name" value="NAD/diacylglycerol_kinase_sf"/>
</dbReference>
<organism evidence="7 8">
    <name type="scientific">Phoenicibacter congonensis</name>
    <dbReference type="NCBI Taxonomy" id="1944646"/>
    <lineage>
        <taxon>Bacteria</taxon>
        <taxon>Bacillati</taxon>
        <taxon>Actinomycetota</taxon>
        <taxon>Coriobacteriia</taxon>
        <taxon>Eggerthellales</taxon>
        <taxon>Eggerthellaceae</taxon>
        <taxon>Phoenicibacter</taxon>
    </lineage>
</organism>
<dbReference type="GO" id="GO:0006741">
    <property type="term" value="P:NADP+ biosynthetic process"/>
    <property type="evidence" value="ECO:0007669"/>
    <property type="project" value="UniProtKB-UniRule"/>
</dbReference>
<dbReference type="InterPro" id="IPR017438">
    <property type="entry name" value="ATP-NAD_kinase_N"/>
</dbReference>
<evidence type="ECO:0000313" key="8">
    <source>
        <dbReference type="Proteomes" id="UP001168575"/>
    </source>
</evidence>
<dbReference type="Pfam" id="PF01513">
    <property type="entry name" value="NAD_kinase"/>
    <property type="match status" value="1"/>
</dbReference>
<dbReference type="AlphaFoldDB" id="A0AA43RIS9"/>
<sequence length="300" mass="31938">MLTLIATSNSKPGALDKCAMLIAYLNAQGVKTQTVNVDTLIWENPYSKENVPECVKNDEVDLVITLGGDGTILRTARILEGKSVPILGINLGKLGFLANDINDDLIELTSMALAGELIEEKRTNILCDIICKGEHDWVLEGGEKPRPSLFALNEVAITRGEAGIMLEILLDISGAAVGKFKGDGMIVSSATGSTAYCLAAGGPIVAPSFHGLIVQPLASHTISARTILTNENDVVQVTIANEPGDTVKRIPSVYADGMDANLPEEAAVVYVRRGSVPTTLLYKEANSTIKKATQTFFRGL</sequence>
<dbReference type="GO" id="GO:0003951">
    <property type="term" value="F:NAD+ kinase activity"/>
    <property type="evidence" value="ECO:0007669"/>
    <property type="project" value="UniProtKB-UniRule"/>
</dbReference>
<accession>A0AA43RIS9</accession>
<feature type="binding site" evidence="6">
    <location>
        <begin position="153"/>
        <end position="154"/>
    </location>
    <ligand>
        <name>NAD(+)</name>
        <dbReference type="ChEBI" id="CHEBI:57540"/>
    </ligand>
</feature>
<dbReference type="InterPro" id="IPR002504">
    <property type="entry name" value="NADK"/>
</dbReference>
<dbReference type="PANTHER" id="PTHR20275:SF0">
    <property type="entry name" value="NAD KINASE"/>
    <property type="match status" value="1"/>
</dbReference>
<feature type="binding site" evidence="6">
    <location>
        <begin position="69"/>
        <end position="70"/>
    </location>
    <ligand>
        <name>NAD(+)</name>
        <dbReference type="ChEBI" id="CHEBI:57540"/>
    </ligand>
</feature>
<dbReference type="GO" id="GO:0051287">
    <property type="term" value="F:NAD binding"/>
    <property type="evidence" value="ECO:0007669"/>
    <property type="project" value="UniProtKB-ARBA"/>
</dbReference>
<dbReference type="GO" id="GO:0046872">
    <property type="term" value="F:metal ion binding"/>
    <property type="evidence" value="ECO:0007669"/>
    <property type="project" value="UniProtKB-UniRule"/>
</dbReference>
<comment type="function">
    <text evidence="6">Involved in the regulation of the intracellular balance of NAD and NADP, and is a key enzyme in the biosynthesis of NADP. Catalyzes specifically the phosphorylation on 2'-hydroxyl of the adenosine moiety of NAD to yield NADP.</text>
</comment>
<comment type="cofactor">
    <cofactor evidence="6">
        <name>a divalent metal cation</name>
        <dbReference type="ChEBI" id="CHEBI:60240"/>
    </cofactor>
</comment>
<gene>
    <name evidence="6" type="primary">nadK</name>
    <name evidence="7" type="ORF">Q3982_02925</name>
</gene>
<dbReference type="HAMAP" id="MF_00361">
    <property type="entry name" value="NAD_kinase"/>
    <property type="match status" value="1"/>
</dbReference>
<evidence type="ECO:0000256" key="1">
    <source>
        <dbReference type="ARBA" id="ARBA00022679"/>
    </source>
</evidence>
<dbReference type="Gene3D" id="2.60.200.30">
    <property type="entry name" value="Probable inorganic polyphosphate/atp-NAD kinase, domain 2"/>
    <property type="match status" value="1"/>
</dbReference>
<dbReference type="EC" id="2.7.1.23" evidence="6"/>
<feature type="binding site" evidence="6">
    <location>
        <position position="218"/>
    </location>
    <ligand>
        <name>NAD(+)</name>
        <dbReference type="ChEBI" id="CHEBI:57540"/>
    </ligand>
</feature>